<feature type="transmembrane region" description="Helical" evidence="2">
    <location>
        <begin position="433"/>
        <end position="450"/>
    </location>
</feature>
<dbReference type="RefSeq" id="WP_246406419.1">
    <property type="nucleotide sequence ID" value="NZ_JACCFS010000001.1"/>
</dbReference>
<name>A0A7Z0ES60_9ACTN</name>
<keyword evidence="2" id="KW-0812">Transmembrane</keyword>
<accession>A0A7Z0ES60</accession>
<comment type="caution">
    <text evidence="5">The sequence shown here is derived from an EMBL/GenBank/DDBJ whole genome shotgun (WGS) entry which is preliminary data.</text>
</comment>
<dbReference type="InterPro" id="IPR012338">
    <property type="entry name" value="Beta-lactam/transpept-like"/>
</dbReference>
<evidence type="ECO:0000256" key="3">
    <source>
        <dbReference type="SAM" id="SignalP"/>
    </source>
</evidence>
<feature type="transmembrane region" description="Helical" evidence="2">
    <location>
        <begin position="392"/>
        <end position="412"/>
    </location>
</feature>
<keyword evidence="2" id="KW-0472">Membrane</keyword>
<feature type="compositionally biased region" description="Gly residues" evidence="1">
    <location>
        <begin position="509"/>
        <end position="524"/>
    </location>
</feature>
<feature type="chain" id="PRO_5031208522" evidence="3">
    <location>
        <begin position="32"/>
        <end position="532"/>
    </location>
</feature>
<dbReference type="Proteomes" id="UP000572051">
    <property type="component" value="Unassembled WGS sequence"/>
</dbReference>
<dbReference type="InterPro" id="IPR050789">
    <property type="entry name" value="Diverse_Enzym_Activities"/>
</dbReference>
<feature type="region of interest" description="Disordered" evidence="1">
    <location>
        <begin position="505"/>
        <end position="532"/>
    </location>
</feature>
<evidence type="ECO:0000256" key="2">
    <source>
        <dbReference type="SAM" id="Phobius"/>
    </source>
</evidence>
<evidence type="ECO:0000313" key="5">
    <source>
        <dbReference type="EMBL" id="NYJ37325.1"/>
    </source>
</evidence>
<keyword evidence="6" id="KW-1185">Reference proteome</keyword>
<protein>
    <submittedName>
        <fullName evidence="5">CubicO group peptidase (Beta-lactamase class C family)</fullName>
    </submittedName>
</protein>
<feature type="domain" description="Beta-lactamase-related" evidence="4">
    <location>
        <begin position="48"/>
        <end position="368"/>
    </location>
</feature>
<gene>
    <name evidence="5" type="ORF">HNR10_005206</name>
</gene>
<feature type="transmembrane region" description="Helical" evidence="2">
    <location>
        <begin position="470"/>
        <end position="492"/>
    </location>
</feature>
<evidence type="ECO:0000313" key="6">
    <source>
        <dbReference type="Proteomes" id="UP000572051"/>
    </source>
</evidence>
<reference evidence="5 6" key="1">
    <citation type="submission" date="2020-07" db="EMBL/GenBank/DDBJ databases">
        <title>Sequencing the genomes of 1000 actinobacteria strains.</title>
        <authorList>
            <person name="Klenk H.-P."/>
        </authorList>
    </citation>
    <scope>NUCLEOTIDE SEQUENCE [LARGE SCALE GENOMIC DNA]</scope>
    <source>
        <strain evidence="5 6">DSM 44442</strain>
    </source>
</reference>
<dbReference type="InterPro" id="IPR001466">
    <property type="entry name" value="Beta-lactam-related"/>
</dbReference>
<dbReference type="AlphaFoldDB" id="A0A7Z0ES60"/>
<dbReference type="Gene3D" id="3.40.710.10">
    <property type="entry name" value="DD-peptidase/beta-lactamase superfamily"/>
    <property type="match status" value="1"/>
</dbReference>
<evidence type="ECO:0000259" key="4">
    <source>
        <dbReference type="Pfam" id="PF00144"/>
    </source>
</evidence>
<organism evidence="5 6">
    <name type="scientific">Nocardiopsis aegyptia</name>
    <dbReference type="NCBI Taxonomy" id="220378"/>
    <lineage>
        <taxon>Bacteria</taxon>
        <taxon>Bacillati</taxon>
        <taxon>Actinomycetota</taxon>
        <taxon>Actinomycetes</taxon>
        <taxon>Streptosporangiales</taxon>
        <taxon>Nocardiopsidaceae</taxon>
        <taxon>Nocardiopsis</taxon>
    </lineage>
</organism>
<dbReference type="Pfam" id="PF00144">
    <property type="entry name" value="Beta-lactamase"/>
    <property type="match status" value="1"/>
</dbReference>
<evidence type="ECO:0000256" key="1">
    <source>
        <dbReference type="SAM" id="MobiDB-lite"/>
    </source>
</evidence>
<dbReference type="PANTHER" id="PTHR43283:SF3">
    <property type="entry name" value="BETA-LACTAMASE FAMILY PROTEIN (AFU_ORTHOLOGUE AFUA_5G07500)"/>
    <property type="match status" value="1"/>
</dbReference>
<proteinExistence type="predicted"/>
<sequence length="532" mass="54616">MLSRAVAVMPVLALALAALLVLISPVPPAGAEPVDSSGVDGPLTAEAVDAYVEDYVESSLLPGATVAVTRGSEVVRVAGYGTDSRGEPMTADTPMGAASVSKAFTGLAVLRLVEDGALGLDDRVVQHLDEFTMADPRSADITVGQLLTHTSGMSDTAFREKSEPAPPDLEGAVARLAGAELVADPGEEYHYHNPNYHVAARLVEVVSGRSFGDFLDERVFGPLGMSDTVSVDTAAEVFEAGVAPGHIGVLGRPVAIAEPDDFYNGAGGMVTTASDMARWLIAQNNGGVGPDGGRVLSAEGIERSRTAPGGDAPGRDSALGWSTRPASEGTPMVSHGGVQFTYTAYHALLPESGYGIAVLANTGLGVGDASALLHGLVALADGEEPAAPLTPVMLGLDAAMAVLVTLTVLLAVRGVRRAGAWASATRDRAWWRTVPRLVPGVVVMVAAMVPHRLLSPLAGGRDVPWAHVFYLVPGVFTALMVAAVAFAVVYAVRAVRLVRSVAARRPSGRAGGGVPCAQGQGSGAGLHQVGER</sequence>
<dbReference type="SUPFAM" id="SSF56601">
    <property type="entry name" value="beta-lactamase/transpeptidase-like"/>
    <property type="match status" value="1"/>
</dbReference>
<dbReference type="EMBL" id="JACCFS010000001">
    <property type="protein sequence ID" value="NYJ37325.1"/>
    <property type="molecule type" value="Genomic_DNA"/>
</dbReference>
<dbReference type="PANTHER" id="PTHR43283">
    <property type="entry name" value="BETA-LACTAMASE-RELATED"/>
    <property type="match status" value="1"/>
</dbReference>
<keyword evidence="3" id="KW-0732">Signal</keyword>
<feature type="signal peptide" evidence="3">
    <location>
        <begin position="1"/>
        <end position="31"/>
    </location>
</feature>
<keyword evidence="2" id="KW-1133">Transmembrane helix</keyword>